<sequence length="347" mass="37859">MRLLSIRHVHLLGSFSLCLLLSGLLTDMACAQETISVRDFGAVGDGQNDDAQAIQTAIQMALEKQVDVLFPAGVYLVRSTLTVPPGVGLRGRGNNSYWNAPLAGSTIRRDGKLAEATMICQGQNRITGLCFDGGDSQQTAIQFVDVEEHGRGRYCTISMCTFWRHSIGLDGNYKSHETWIENCRFHQMGIGILNFPDSRVHNCTFSNCRTASISLATGDTNITFCTIEFGGGIVLTDDHDNQISDIRFDRTWGPSILATKSKNLLIGSCSFQRSGADVKNNPLRNSHIALLECDGVTIVPGRTKADRSDDLPDVTPLHSITLRHSRNVEITGSAWLSGCTGQPVLEE</sequence>
<dbReference type="InterPro" id="IPR011050">
    <property type="entry name" value="Pectin_lyase_fold/virulence"/>
</dbReference>
<dbReference type="Gene3D" id="2.160.20.10">
    <property type="entry name" value="Single-stranded right-handed beta-helix, Pectin lyase-like"/>
    <property type="match status" value="1"/>
</dbReference>
<keyword evidence="4" id="KW-1185">Reference proteome</keyword>
<gene>
    <name evidence="3" type="ORF">SAMN05421753_104254</name>
</gene>
<evidence type="ECO:0000256" key="1">
    <source>
        <dbReference type="SAM" id="SignalP"/>
    </source>
</evidence>
<dbReference type="GO" id="GO:0016829">
    <property type="term" value="F:lyase activity"/>
    <property type="evidence" value="ECO:0007669"/>
    <property type="project" value="UniProtKB-KW"/>
</dbReference>
<dbReference type="InterPro" id="IPR012334">
    <property type="entry name" value="Pectin_lyas_fold"/>
</dbReference>
<name>A0A1I3EJN4_9PLAN</name>
<dbReference type="SUPFAM" id="SSF51126">
    <property type="entry name" value="Pectin lyase-like"/>
    <property type="match status" value="1"/>
</dbReference>
<dbReference type="EMBL" id="FOQD01000004">
    <property type="protein sequence ID" value="SFH99194.1"/>
    <property type="molecule type" value="Genomic_DNA"/>
</dbReference>
<dbReference type="RefSeq" id="WP_175517220.1">
    <property type="nucleotide sequence ID" value="NZ_FOQD01000004.1"/>
</dbReference>
<reference evidence="4" key="1">
    <citation type="submission" date="2016-10" db="EMBL/GenBank/DDBJ databases">
        <authorList>
            <person name="Varghese N."/>
            <person name="Submissions S."/>
        </authorList>
    </citation>
    <scope>NUCLEOTIDE SEQUENCE [LARGE SCALE GENOMIC DNA]</scope>
    <source>
        <strain evidence="4">DSM 26348</strain>
    </source>
</reference>
<feature type="signal peptide" evidence="1">
    <location>
        <begin position="1"/>
        <end position="31"/>
    </location>
</feature>
<accession>A0A1I3EJN4</accession>
<keyword evidence="1" id="KW-0732">Signal</keyword>
<evidence type="ECO:0000259" key="2">
    <source>
        <dbReference type="Pfam" id="PF12708"/>
    </source>
</evidence>
<feature type="chain" id="PRO_5011487235" evidence="1">
    <location>
        <begin position="32"/>
        <end position="347"/>
    </location>
</feature>
<dbReference type="AlphaFoldDB" id="A0A1I3EJN4"/>
<keyword evidence="3" id="KW-0456">Lyase</keyword>
<dbReference type="Pfam" id="PF12708">
    <property type="entry name" value="Pect-lyase_RHGA_epim"/>
    <property type="match status" value="1"/>
</dbReference>
<feature type="domain" description="Rhamnogalacturonase A/B/Epimerase-like pectate lyase" evidence="2">
    <location>
        <begin position="35"/>
        <end position="216"/>
    </location>
</feature>
<protein>
    <submittedName>
        <fullName evidence="3">Pectate lyase superfamily protein</fullName>
    </submittedName>
</protein>
<evidence type="ECO:0000313" key="3">
    <source>
        <dbReference type="EMBL" id="SFH99194.1"/>
    </source>
</evidence>
<dbReference type="STRING" id="1576369.SAMN05421753_104254"/>
<dbReference type="InterPro" id="IPR024535">
    <property type="entry name" value="RHGA/B-epi-like_pectate_lyase"/>
</dbReference>
<proteinExistence type="predicted"/>
<evidence type="ECO:0000313" key="4">
    <source>
        <dbReference type="Proteomes" id="UP000199518"/>
    </source>
</evidence>
<dbReference type="Proteomes" id="UP000199518">
    <property type="component" value="Unassembled WGS sequence"/>
</dbReference>
<organism evidence="3 4">
    <name type="scientific">Planctomicrobium piriforme</name>
    <dbReference type="NCBI Taxonomy" id="1576369"/>
    <lineage>
        <taxon>Bacteria</taxon>
        <taxon>Pseudomonadati</taxon>
        <taxon>Planctomycetota</taxon>
        <taxon>Planctomycetia</taxon>
        <taxon>Planctomycetales</taxon>
        <taxon>Planctomycetaceae</taxon>
        <taxon>Planctomicrobium</taxon>
    </lineage>
</organism>